<reference evidence="3 4" key="1">
    <citation type="submission" date="2023-08" db="EMBL/GenBank/DDBJ databases">
        <title>Black Yeasts Isolated from many extreme environments.</title>
        <authorList>
            <person name="Coleine C."/>
            <person name="Stajich J.E."/>
            <person name="Selbmann L."/>
        </authorList>
    </citation>
    <scope>NUCLEOTIDE SEQUENCE [LARGE SCALE GENOMIC DNA]</scope>
    <source>
        <strain evidence="3 4">CCFEE 536</strain>
    </source>
</reference>
<dbReference type="InterPro" id="IPR036277">
    <property type="entry name" value="SMC_hinge_sf"/>
</dbReference>
<organism evidence="3 4">
    <name type="scientific">Cryomyces antarcticus</name>
    <dbReference type="NCBI Taxonomy" id="329879"/>
    <lineage>
        <taxon>Eukaryota</taxon>
        <taxon>Fungi</taxon>
        <taxon>Dikarya</taxon>
        <taxon>Ascomycota</taxon>
        <taxon>Pezizomycotina</taxon>
        <taxon>Dothideomycetes</taxon>
        <taxon>Dothideomycetes incertae sedis</taxon>
        <taxon>Cryomyces</taxon>
    </lineage>
</organism>
<keyword evidence="4" id="KW-1185">Reference proteome</keyword>
<dbReference type="SUPFAM" id="SSF75553">
    <property type="entry name" value="Smc hinge domain"/>
    <property type="match status" value="1"/>
</dbReference>
<dbReference type="Pfam" id="PF06470">
    <property type="entry name" value="SMC_hinge"/>
    <property type="match status" value="1"/>
</dbReference>
<evidence type="ECO:0000256" key="1">
    <source>
        <dbReference type="SAM" id="Coils"/>
    </source>
</evidence>
<evidence type="ECO:0000313" key="4">
    <source>
        <dbReference type="Proteomes" id="UP001357485"/>
    </source>
</evidence>
<protein>
    <submittedName>
        <fullName evidence="3">Structural maintenance of chromosomes protein 3</fullName>
    </submittedName>
</protein>
<evidence type="ECO:0000259" key="2">
    <source>
        <dbReference type="Pfam" id="PF06470"/>
    </source>
</evidence>
<sequence length="342" mass="40135">YTIYNREKIEIDRALEQLDELRQTGVDETDDDRERFIQGEQEMAQIDDEIKELKQQIDFLKVDKLQLEDERRDIARDKAKIELQVKNLTEGQSAAQQARTRYQNDLQELQQQIQQREGELAGILPEYNGKKEQENTVKSQLNDAEGVRQRLYAKQGRNAQFRTRRERDEWLRNQVEEINVALATRKAVTMQITEDIVQLETEIGQVDNEVTEIRARIDNRGDETRTISTQVQQAKEERDRLMDQRKELWREEAKLDSVISNAQQELEKAERFLSHMMDQNTYRGLVAVRRIQRQQNLDGVYGTLAELFQVSDKYKTAVEVTAGTSLFYYVVDTDETASKLLE</sequence>
<feature type="coiled-coil region" evidence="1">
    <location>
        <begin position="4"/>
        <end position="150"/>
    </location>
</feature>
<proteinExistence type="predicted"/>
<comment type="caution">
    <text evidence="3">The sequence shown here is derived from an EMBL/GenBank/DDBJ whole genome shotgun (WGS) entry which is preliminary data.</text>
</comment>
<dbReference type="Gene3D" id="1.20.1060.20">
    <property type="match status" value="1"/>
</dbReference>
<dbReference type="Proteomes" id="UP001357485">
    <property type="component" value="Unassembled WGS sequence"/>
</dbReference>
<keyword evidence="1" id="KW-0175">Coiled coil</keyword>
<name>A0ABR0KQ20_9PEZI</name>
<gene>
    <name evidence="3" type="primary">SMC3_2</name>
    <name evidence="3" type="ORF">LTR16_007042</name>
</gene>
<feature type="coiled-coil region" evidence="1">
    <location>
        <begin position="196"/>
        <end position="279"/>
    </location>
</feature>
<dbReference type="InterPro" id="IPR010935">
    <property type="entry name" value="SMC_hinge"/>
</dbReference>
<feature type="non-terminal residue" evidence="3">
    <location>
        <position position="1"/>
    </location>
</feature>
<feature type="non-terminal residue" evidence="3">
    <location>
        <position position="342"/>
    </location>
</feature>
<dbReference type="EMBL" id="JAVRRA010026051">
    <property type="protein sequence ID" value="KAK5102258.1"/>
    <property type="molecule type" value="Genomic_DNA"/>
</dbReference>
<dbReference type="PANTHER" id="PTHR43977">
    <property type="entry name" value="STRUCTURAL MAINTENANCE OF CHROMOSOMES PROTEIN 3"/>
    <property type="match status" value="1"/>
</dbReference>
<feature type="domain" description="SMC hinge" evidence="2">
    <location>
        <begin position="298"/>
        <end position="341"/>
    </location>
</feature>
<accession>A0ABR0KQ20</accession>
<evidence type="ECO:0000313" key="3">
    <source>
        <dbReference type="EMBL" id="KAK5102258.1"/>
    </source>
</evidence>